<organism evidence="1 2">
    <name type="scientific">Kwoniella dejecticola CBS 10117</name>
    <dbReference type="NCBI Taxonomy" id="1296121"/>
    <lineage>
        <taxon>Eukaryota</taxon>
        <taxon>Fungi</taxon>
        <taxon>Dikarya</taxon>
        <taxon>Basidiomycota</taxon>
        <taxon>Agaricomycotina</taxon>
        <taxon>Tremellomycetes</taxon>
        <taxon>Tremellales</taxon>
        <taxon>Cryptococcaceae</taxon>
        <taxon>Kwoniella</taxon>
    </lineage>
</organism>
<evidence type="ECO:0000313" key="2">
    <source>
        <dbReference type="Proteomes" id="UP000078595"/>
    </source>
</evidence>
<sequence length="137" mass="15038">MQAMSFGAVAPPEQEIVDLQYSLIRSLKNVAVDSDHVASYLSTLLERVFPSIPTEPIRTDPDQNTEGPLLTDQSTLALFGFDTDLTMDFQAQSQDQWTDMTGFGYDPSSIISDIEEMLAASTNNGQSFSTDVSNIFS</sequence>
<evidence type="ECO:0000313" key="1">
    <source>
        <dbReference type="EMBL" id="WWC60241.1"/>
    </source>
</evidence>
<dbReference type="Proteomes" id="UP000078595">
    <property type="component" value="Chromosome 3"/>
</dbReference>
<reference evidence="1" key="1">
    <citation type="submission" date="2013-07" db="EMBL/GenBank/DDBJ databases">
        <authorList>
            <consortium name="The Broad Institute Genome Sequencing Platform"/>
            <person name="Cuomo C."/>
            <person name="Litvintseva A."/>
            <person name="Chen Y."/>
            <person name="Heitman J."/>
            <person name="Sun S."/>
            <person name="Springer D."/>
            <person name="Dromer F."/>
            <person name="Young S.K."/>
            <person name="Zeng Q."/>
            <person name="Gargeya S."/>
            <person name="Fitzgerald M."/>
            <person name="Abouelleil A."/>
            <person name="Alvarado L."/>
            <person name="Berlin A.M."/>
            <person name="Chapman S.B."/>
            <person name="Dewar J."/>
            <person name="Goldberg J."/>
            <person name="Griggs A."/>
            <person name="Gujja S."/>
            <person name="Hansen M."/>
            <person name="Howarth C."/>
            <person name="Imamovic A."/>
            <person name="Larimer J."/>
            <person name="McCowan C."/>
            <person name="Murphy C."/>
            <person name="Pearson M."/>
            <person name="Priest M."/>
            <person name="Roberts A."/>
            <person name="Saif S."/>
            <person name="Shea T."/>
            <person name="Sykes S."/>
            <person name="Wortman J."/>
            <person name="Nusbaum C."/>
            <person name="Birren B."/>
        </authorList>
    </citation>
    <scope>NUCLEOTIDE SEQUENCE</scope>
    <source>
        <strain evidence="1">CBS 10117</strain>
    </source>
</reference>
<name>A0AAJ8MEC4_9TREE</name>
<accession>A0AAJ8MEC4</accession>
<gene>
    <name evidence="1" type="ORF">I303_102807</name>
</gene>
<dbReference type="AlphaFoldDB" id="A0AAJ8MEC4"/>
<dbReference type="GeneID" id="90830082"/>
<dbReference type="EMBL" id="CP144532">
    <property type="protein sequence ID" value="WWC60241.1"/>
    <property type="molecule type" value="Genomic_DNA"/>
</dbReference>
<dbReference type="KEGG" id="kdj:90830082"/>
<proteinExistence type="predicted"/>
<reference evidence="1" key="2">
    <citation type="submission" date="2024-02" db="EMBL/GenBank/DDBJ databases">
        <title>Comparative genomics of Cryptococcus and Kwoniella reveals pathogenesis evolution and contrasting modes of karyotype evolution via chromosome fusion or intercentromeric recombination.</title>
        <authorList>
            <person name="Coelho M.A."/>
            <person name="David-Palma M."/>
            <person name="Shea T."/>
            <person name="Bowers K."/>
            <person name="McGinley-Smith S."/>
            <person name="Mohammad A.W."/>
            <person name="Gnirke A."/>
            <person name="Yurkov A.M."/>
            <person name="Nowrousian M."/>
            <person name="Sun S."/>
            <person name="Cuomo C.A."/>
            <person name="Heitman J."/>
        </authorList>
    </citation>
    <scope>NUCLEOTIDE SEQUENCE</scope>
    <source>
        <strain evidence="1">CBS 10117</strain>
    </source>
</reference>
<dbReference type="RefSeq" id="XP_065824703.1">
    <property type="nucleotide sequence ID" value="XM_065968631.1"/>
</dbReference>
<keyword evidence="2" id="KW-1185">Reference proteome</keyword>
<protein>
    <submittedName>
        <fullName evidence="1">Uncharacterized protein</fullName>
    </submittedName>
</protein>